<dbReference type="AlphaFoldDB" id="A0A5N5QC14"/>
<dbReference type="EMBL" id="SSOP01000339">
    <property type="protein sequence ID" value="KAB5588961.1"/>
    <property type="molecule type" value="Genomic_DNA"/>
</dbReference>
<keyword evidence="2" id="KW-1185">Reference proteome</keyword>
<name>A0A5N5QC14_9AGAM</name>
<accession>A0A5N5QC14</accession>
<evidence type="ECO:0000313" key="1">
    <source>
        <dbReference type="EMBL" id="KAB5588961.1"/>
    </source>
</evidence>
<evidence type="ECO:0000313" key="2">
    <source>
        <dbReference type="Proteomes" id="UP000383932"/>
    </source>
</evidence>
<gene>
    <name evidence="1" type="ORF">CTheo_7595</name>
</gene>
<comment type="caution">
    <text evidence="1">The sequence shown here is derived from an EMBL/GenBank/DDBJ whole genome shotgun (WGS) entry which is preliminary data.</text>
</comment>
<organism evidence="1 2">
    <name type="scientific">Ceratobasidium theobromae</name>
    <dbReference type="NCBI Taxonomy" id="1582974"/>
    <lineage>
        <taxon>Eukaryota</taxon>
        <taxon>Fungi</taxon>
        <taxon>Dikarya</taxon>
        <taxon>Basidiomycota</taxon>
        <taxon>Agaricomycotina</taxon>
        <taxon>Agaricomycetes</taxon>
        <taxon>Cantharellales</taxon>
        <taxon>Ceratobasidiaceae</taxon>
        <taxon>Ceratobasidium</taxon>
    </lineage>
</organism>
<proteinExistence type="predicted"/>
<protein>
    <submittedName>
        <fullName evidence="1">Uncharacterized protein</fullName>
    </submittedName>
</protein>
<reference evidence="1 2" key="1">
    <citation type="journal article" date="2019" name="Fungal Biol. Biotechnol.">
        <title>Draft genome sequence of fastidious pathogen Ceratobasidium theobromae, which causes vascular-streak dieback in Theobroma cacao.</title>
        <authorList>
            <person name="Ali S.S."/>
            <person name="Asman A."/>
            <person name="Shao J."/>
            <person name="Firmansyah A.P."/>
            <person name="Susilo A.W."/>
            <person name="Rosmana A."/>
            <person name="McMahon P."/>
            <person name="Junaid M."/>
            <person name="Guest D."/>
            <person name="Kheng T.Y."/>
            <person name="Meinhardt L.W."/>
            <person name="Bailey B.A."/>
        </authorList>
    </citation>
    <scope>NUCLEOTIDE SEQUENCE [LARGE SCALE GENOMIC DNA]</scope>
    <source>
        <strain evidence="1 2">CT2</strain>
    </source>
</reference>
<sequence length="177" mass="19230">MADIKVDLICELAAIATMRSEFEVAEQHLAEVVAHTQNFGLFKLFEMRIALHHTHLAYAKGAEDQARTCYEAAIHSSVPGSYIHTSSHARLTSLEIGIAARDWYIAAAAPQPSTPPPDPETTKPDSPLLAARTHSLAPLAHILTSVTQPIVRAKQVKAALDLLSKAQDKDRRAPGIQ</sequence>
<dbReference type="OrthoDB" id="5565328at2759"/>
<dbReference type="Proteomes" id="UP000383932">
    <property type="component" value="Unassembled WGS sequence"/>
</dbReference>